<reference evidence="3 4" key="1">
    <citation type="submission" date="2019-11" db="EMBL/GenBank/DDBJ databases">
        <title>Pedobacter petrophilus genome.</title>
        <authorList>
            <person name="Feldbauer M.J."/>
            <person name="Newman J.D."/>
        </authorList>
    </citation>
    <scope>NUCLEOTIDE SEQUENCE [LARGE SCALE GENOMIC DNA]</scope>
    <source>
        <strain evidence="3 4">LMG 29686</strain>
    </source>
</reference>
<feature type="domain" description="Signal transduction histidine kinase internal region" evidence="2">
    <location>
        <begin position="160"/>
        <end position="239"/>
    </location>
</feature>
<dbReference type="AlphaFoldDB" id="A0A7K0G1S9"/>
<organism evidence="3 4">
    <name type="scientific">Pedobacter petrophilus</name>
    <dbReference type="NCBI Taxonomy" id="1908241"/>
    <lineage>
        <taxon>Bacteria</taxon>
        <taxon>Pseudomonadati</taxon>
        <taxon>Bacteroidota</taxon>
        <taxon>Sphingobacteriia</taxon>
        <taxon>Sphingobacteriales</taxon>
        <taxon>Sphingobacteriaceae</taxon>
        <taxon>Pedobacter</taxon>
    </lineage>
</organism>
<dbReference type="Gene3D" id="3.30.565.10">
    <property type="entry name" value="Histidine kinase-like ATPase, C-terminal domain"/>
    <property type="match status" value="1"/>
</dbReference>
<dbReference type="Proteomes" id="UP000487757">
    <property type="component" value="Unassembled WGS sequence"/>
</dbReference>
<keyword evidence="4" id="KW-1185">Reference proteome</keyword>
<dbReference type="Pfam" id="PF06580">
    <property type="entry name" value="His_kinase"/>
    <property type="match status" value="1"/>
</dbReference>
<evidence type="ECO:0000313" key="3">
    <source>
        <dbReference type="EMBL" id="MRX77400.1"/>
    </source>
</evidence>
<dbReference type="PANTHER" id="PTHR34220">
    <property type="entry name" value="SENSOR HISTIDINE KINASE YPDA"/>
    <property type="match status" value="1"/>
</dbReference>
<dbReference type="GO" id="GO:0000155">
    <property type="term" value="F:phosphorelay sensor kinase activity"/>
    <property type="evidence" value="ECO:0007669"/>
    <property type="project" value="InterPro"/>
</dbReference>
<feature type="transmembrane region" description="Helical" evidence="1">
    <location>
        <begin position="43"/>
        <end position="65"/>
    </location>
</feature>
<evidence type="ECO:0000313" key="4">
    <source>
        <dbReference type="Proteomes" id="UP000487757"/>
    </source>
</evidence>
<dbReference type="InterPro" id="IPR036890">
    <property type="entry name" value="HATPase_C_sf"/>
</dbReference>
<keyword evidence="1" id="KW-0812">Transmembrane</keyword>
<sequence>MINALKFFTKHKIIFYHIGLWLVYIMISISAGIFTSTKSYSTGILYFFVTYLPDIYAFYLCWIIYYIYTHPLNTWRLIVFLILAHASYAIFWYITGYYIRPLVWPDGPAPRIFHFFDFITLNLYKFVKYALLSFSLFYFHESFKREKQLRIIEKEKLDTENAFLRAQINPHFLNNTLNFFYTKSLPFSPELANGIMTLSEIMRYSLEIDKDDRMTLIDEEIQHIKNVIKINQLRFNHKLQIDFKIEGNTQNVRIIPLILITVVENILKHGNCTDKKYPVQIFLSINEADGYIYLNTYNQKKKGPKELSSGIGLANIKKRLSHHYQDKFMLTITDTEQDYLLDLSIPFSTITGEEKSFREINFLEKLHLQTIKPKPSIS</sequence>
<feature type="transmembrane region" description="Helical" evidence="1">
    <location>
        <begin position="119"/>
        <end position="139"/>
    </location>
</feature>
<dbReference type="InterPro" id="IPR050640">
    <property type="entry name" value="Bact_2-comp_sensor_kinase"/>
</dbReference>
<keyword evidence="1" id="KW-0472">Membrane</keyword>
<protein>
    <recommendedName>
        <fullName evidence="2">Signal transduction histidine kinase internal region domain-containing protein</fullName>
    </recommendedName>
</protein>
<feature type="transmembrane region" description="Helical" evidence="1">
    <location>
        <begin position="77"/>
        <end position="99"/>
    </location>
</feature>
<dbReference type="GO" id="GO:0016020">
    <property type="term" value="C:membrane"/>
    <property type="evidence" value="ECO:0007669"/>
    <property type="project" value="InterPro"/>
</dbReference>
<evidence type="ECO:0000259" key="2">
    <source>
        <dbReference type="Pfam" id="PF06580"/>
    </source>
</evidence>
<dbReference type="InterPro" id="IPR010559">
    <property type="entry name" value="Sig_transdc_His_kin_internal"/>
</dbReference>
<dbReference type="EMBL" id="WKKH01000024">
    <property type="protein sequence ID" value="MRX77400.1"/>
    <property type="molecule type" value="Genomic_DNA"/>
</dbReference>
<dbReference type="PANTHER" id="PTHR34220:SF7">
    <property type="entry name" value="SENSOR HISTIDINE KINASE YPDA"/>
    <property type="match status" value="1"/>
</dbReference>
<evidence type="ECO:0000256" key="1">
    <source>
        <dbReference type="SAM" id="Phobius"/>
    </source>
</evidence>
<proteinExistence type="predicted"/>
<feature type="transmembrane region" description="Helical" evidence="1">
    <location>
        <begin position="14"/>
        <end position="37"/>
    </location>
</feature>
<dbReference type="OrthoDB" id="9809908at2"/>
<name>A0A7K0G1S9_9SPHI</name>
<keyword evidence="1" id="KW-1133">Transmembrane helix</keyword>
<gene>
    <name evidence="3" type="ORF">GJU39_15035</name>
</gene>
<accession>A0A7K0G1S9</accession>
<comment type="caution">
    <text evidence="3">The sequence shown here is derived from an EMBL/GenBank/DDBJ whole genome shotgun (WGS) entry which is preliminary data.</text>
</comment>